<protein>
    <submittedName>
        <fullName evidence="1">Uncharacterized protein</fullName>
    </submittedName>
</protein>
<dbReference type="eggNOG" id="COG3039">
    <property type="taxonomic scope" value="Bacteria"/>
</dbReference>
<dbReference type="AlphaFoldDB" id="A0A074KV10"/>
<sequence length="101" mass="11991">MYLQYFLGFSYYTKEAPFDPSMFVDIRKRLSQKFIEEMNEKIYGFAMEIAAKKEVKEVKKKRGIPHLTETSRTKEKLFMMQPSSHRTSLILPTMDCSTRHV</sequence>
<reference evidence="1 2" key="1">
    <citation type="submission" date="2014-04" db="EMBL/GenBank/DDBJ databases">
        <title>Characterization and application of a salt tolerant electro-active bacterium.</title>
        <authorList>
            <person name="Yang L."/>
            <person name="Wei S."/>
            <person name="Tay Q.X.M."/>
        </authorList>
    </citation>
    <scope>NUCLEOTIDE SEQUENCE [LARGE SCALE GENOMIC DNA]</scope>
    <source>
        <strain evidence="1 2">LY1</strain>
    </source>
</reference>
<dbReference type="EMBL" id="JMIH01000024">
    <property type="protein sequence ID" value="KEO72739.1"/>
    <property type="molecule type" value="Genomic_DNA"/>
</dbReference>
<accession>A0A074KV10</accession>
<proteinExistence type="predicted"/>
<name>A0A074KV10_9BACT</name>
<dbReference type="RefSeq" id="WP_051720168.1">
    <property type="nucleotide sequence ID" value="NZ_JMIH01000024.1"/>
</dbReference>
<evidence type="ECO:0000313" key="1">
    <source>
        <dbReference type="EMBL" id="KEO72739.1"/>
    </source>
</evidence>
<dbReference type="Proteomes" id="UP000027821">
    <property type="component" value="Unassembled WGS sequence"/>
</dbReference>
<organism evidence="1 2">
    <name type="scientific">Anditalea andensis</name>
    <dbReference type="NCBI Taxonomy" id="1048983"/>
    <lineage>
        <taxon>Bacteria</taxon>
        <taxon>Pseudomonadati</taxon>
        <taxon>Bacteroidota</taxon>
        <taxon>Cytophagia</taxon>
        <taxon>Cytophagales</taxon>
        <taxon>Cytophagaceae</taxon>
        <taxon>Anditalea</taxon>
    </lineage>
</organism>
<evidence type="ECO:0000313" key="2">
    <source>
        <dbReference type="Proteomes" id="UP000027821"/>
    </source>
</evidence>
<comment type="caution">
    <text evidence="1">The sequence shown here is derived from an EMBL/GenBank/DDBJ whole genome shotgun (WGS) entry which is preliminary data.</text>
</comment>
<gene>
    <name evidence="1" type="ORF">EL17_18595</name>
</gene>
<keyword evidence="2" id="KW-1185">Reference proteome</keyword>